<evidence type="ECO:0000313" key="2">
    <source>
        <dbReference type="Proteomes" id="UP001153332"/>
    </source>
</evidence>
<sequence length="225" mass="24463">MDTYGPESEDDWEAIDDEFPNFPGETPYNRNAVMTEVSPHILWSIATTLQPNRLRSIADVSPSGRAVAIVLAARQASAATSPAGAALPVAIALPRRGWTICLAEQPMENDTNYTRASLFNCLKRELLEELTEYDLDIKDWQEKWDELETMSSDPAADHTLLGTRRVELQRMLLGQGADLGPGDLSNQSSKGPGYRITVRGTVQCVENVTTGANGTAGLVTSAPMV</sequence>
<dbReference type="Proteomes" id="UP001153332">
    <property type="component" value="Unassembled WGS sequence"/>
</dbReference>
<comment type="caution">
    <text evidence="1">The sequence shown here is derived from an EMBL/GenBank/DDBJ whole genome shotgun (WGS) entry which is preliminary data.</text>
</comment>
<name>A0ACC2JXP1_9PEZI</name>
<keyword evidence="2" id="KW-1185">Reference proteome</keyword>
<gene>
    <name evidence="1" type="ORF">O1611_g1413</name>
</gene>
<protein>
    <submittedName>
        <fullName evidence="1">Uncharacterized protein</fullName>
    </submittedName>
</protein>
<reference evidence="1" key="1">
    <citation type="submission" date="2022-12" db="EMBL/GenBank/DDBJ databases">
        <title>Genome Sequence of Lasiodiplodia mahajangana.</title>
        <authorList>
            <person name="Buettner E."/>
        </authorList>
    </citation>
    <scope>NUCLEOTIDE SEQUENCE</scope>
    <source>
        <strain evidence="1">VT137</strain>
    </source>
</reference>
<dbReference type="EMBL" id="JAPUUL010000163">
    <property type="protein sequence ID" value="KAJ8132214.1"/>
    <property type="molecule type" value="Genomic_DNA"/>
</dbReference>
<organism evidence="1 2">
    <name type="scientific">Lasiodiplodia mahajangana</name>
    <dbReference type="NCBI Taxonomy" id="1108764"/>
    <lineage>
        <taxon>Eukaryota</taxon>
        <taxon>Fungi</taxon>
        <taxon>Dikarya</taxon>
        <taxon>Ascomycota</taxon>
        <taxon>Pezizomycotina</taxon>
        <taxon>Dothideomycetes</taxon>
        <taxon>Dothideomycetes incertae sedis</taxon>
        <taxon>Botryosphaeriales</taxon>
        <taxon>Botryosphaeriaceae</taxon>
        <taxon>Lasiodiplodia</taxon>
    </lineage>
</organism>
<proteinExistence type="predicted"/>
<evidence type="ECO:0000313" key="1">
    <source>
        <dbReference type="EMBL" id="KAJ8132214.1"/>
    </source>
</evidence>
<accession>A0ACC2JXP1</accession>